<feature type="domain" description="FAD-binding" evidence="3">
    <location>
        <begin position="7"/>
        <end position="194"/>
    </location>
</feature>
<dbReference type="PANTHER" id="PTHR13789:SF268">
    <property type="entry name" value="5-METHYLPHENAZINE-1-CARBOXYLATE 1-MONOOXYGENASE"/>
    <property type="match status" value="1"/>
</dbReference>
<evidence type="ECO:0000256" key="1">
    <source>
        <dbReference type="ARBA" id="ARBA00023002"/>
    </source>
</evidence>
<dbReference type="SUPFAM" id="SSF54373">
    <property type="entry name" value="FAD-linked reductases, C-terminal domain"/>
    <property type="match status" value="1"/>
</dbReference>
<dbReference type="Gene3D" id="3.30.9.30">
    <property type="match status" value="1"/>
</dbReference>
<dbReference type="OrthoDB" id="9782160at2"/>
<sequence>MCVKQRIAIVGGGIGGLALALALHARGIGSEIYEAVSAFGEAGMGITLLPHAMRELAALGVQPQLEAAGIENLESVFYNRYGQFIYREPRGRHAGYALPELGIHRGTLHRILYEAVLARVGAAHVHTDHRCAGVEQDARGATLHFVRSSDGAPLPAVRAATVVACDGVNSAVRRQFYPDERPAFAGINTWRGVTRHPPILTGKSYMRIGSIQTGKMVVYPIVDAVDAGGLQLVNWVAEIQRPGAAMNDWNRRGRLEDVLPLFADWRFGWLDVPALIVGADHILEYPMVDKDPVAQWTFGCVTFLGDAAHPMYPRGSGGSAQALIDARTLAEELARMGEGADTCAALLAYEVRRRPATARIVETNRTVPPDFINTTVDALSGGRPFGHIDDLISQKALRRISDEYKQAAGFAL</sequence>
<dbReference type="AlphaFoldDB" id="A0A318SPD7"/>
<evidence type="ECO:0000313" key="4">
    <source>
        <dbReference type="EMBL" id="PYE79254.1"/>
    </source>
</evidence>
<dbReference type="NCBIfam" id="NF005720">
    <property type="entry name" value="PRK07538.1"/>
    <property type="match status" value="1"/>
</dbReference>
<dbReference type="PRINTS" id="PR00420">
    <property type="entry name" value="RNGMNOXGNASE"/>
</dbReference>
<dbReference type="GO" id="GO:0071949">
    <property type="term" value="F:FAD binding"/>
    <property type="evidence" value="ECO:0007669"/>
    <property type="project" value="InterPro"/>
</dbReference>
<protein>
    <submittedName>
        <fullName evidence="4">2-polyprenyl-6-methoxyphenol hydroxylase-like FAD-dependent oxidoreductase</fullName>
    </submittedName>
</protein>
<dbReference type="InterPro" id="IPR036188">
    <property type="entry name" value="FAD/NAD-bd_sf"/>
</dbReference>
<keyword evidence="1" id="KW-0560">Oxidoreductase</keyword>
<dbReference type="Proteomes" id="UP000247540">
    <property type="component" value="Unassembled WGS sequence"/>
</dbReference>
<reference evidence="4 5" key="1">
    <citation type="submission" date="2018-06" db="EMBL/GenBank/DDBJ databases">
        <title>Genomic Encyclopedia of Type Strains, Phase III (KMG-III): the genomes of soil and plant-associated and newly described type strains.</title>
        <authorList>
            <person name="Whitman W."/>
        </authorList>
    </citation>
    <scope>NUCLEOTIDE SEQUENCE [LARGE SCALE GENOMIC DNA]</scope>
    <source>
        <strain evidence="4 5">CECT 7646</strain>
    </source>
</reference>
<keyword evidence="2" id="KW-0503">Monooxygenase</keyword>
<dbReference type="InterPro" id="IPR050493">
    <property type="entry name" value="FAD-dep_Monooxygenase_BioMet"/>
</dbReference>
<accession>A0A318SPD7</accession>
<dbReference type="EMBL" id="QJTC01000003">
    <property type="protein sequence ID" value="PYE79254.1"/>
    <property type="molecule type" value="Genomic_DNA"/>
</dbReference>
<evidence type="ECO:0000259" key="3">
    <source>
        <dbReference type="Pfam" id="PF01494"/>
    </source>
</evidence>
<comment type="caution">
    <text evidence="4">The sequence shown here is derived from an EMBL/GenBank/DDBJ whole genome shotgun (WGS) entry which is preliminary data.</text>
</comment>
<dbReference type="SUPFAM" id="SSF51905">
    <property type="entry name" value="FAD/NAD(P)-binding domain"/>
    <property type="match status" value="1"/>
</dbReference>
<evidence type="ECO:0000313" key="5">
    <source>
        <dbReference type="Proteomes" id="UP000247540"/>
    </source>
</evidence>
<evidence type="ECO:0000256" key="2">
    <source>
        <dbReference type="ARBA" id="ARBA00023033"/>
    </source>
</evidence>
<dbReference type="GO" id="GO:0004497">
    <property type="term" value="F:monooxygenase activity"/>
    <property type="evidence" value="ECO:0007669"/>
    <property type="project" value="UniProtKB-KW"/>
</dbReference>
<name>A0A318SPD7_9BURK</name>
<keyword evidence="5" id="KW-1185">Reference proteome</keyword>
<feature type="domain" description="FAD-binding" evidence="3">
    <location>
        <begin position="293"/>
        <end position="362"/>
    </location>
</feature>
<dbReference type="Pfam" id="PF01494">
    <property type="entry name" value="FAD_binding_3"/>
    <property type="match status" value="2"/>
</dbReference>
<dbReference type="PANTHER" id="PTHR13789">
    <property type="entry name" value="MONOOXYGENASE"/>
    <property type="match status" value="1"/>
</dbReference>
<dbReference type="InterPro" id="IPR002938">
    <property type="entry name" value="FAD-bd"/>
</dbReference>
<organism evidence="4 5">
    <name type="scientific">Xylophilus ampelinus</name>
    <dbReference type="NCBI Taxonomy" id="54067"/>
    <lineage>
        <taxon>Bacteria</taxon>
        <taxon>Pseudomonadati</taxon>
        <taxon>Pseudomonadota</taxon>
        <taxon>Betaproteobacteria</taxon>
        <taxon>Burkholderiales</taxon>
        <taxon>Xylophilus</taxon>
    </lineage>
</organism>
<dbReference type="Gene3D" id="3.50.50.60">
    <property type="entry name" value="FAD/NAD(P)-binding domain"/>
    <property type="match status" value="1"/>
</dbReference>
<gene>
    <name evidence="4" type="ORF">DFQ15_103242</name>
</gene>
<proteinExistence type="predicted"/>